<evidence type="ECO:0000256" key="1">
    <source>
        <dbReference type="SAM" id="Phobius"/>
    </source>
</evidence>
<feature type="transmembrane region" description="Helical" evidence="1">
    <location>
        <begin position="56"/>
        <end position="74"/>
    </location>
</feature>
<name>A0ABV9Q8C1_9BACL</name>
<proteinExistence type="predicted"/>
<keyword evidence="1" id="KW-0812">Transmembrane</keyword>
<feature type="transmembrane region" description="Helical" evidence="1">
    <location>
        <begin position="86"/>
        <end position="104"/>
    </location>
</feature>
<dbReference type="Pfam" id="PF24124">
    <property type="entry name" value="YphA"/>
    <property type="match status" value="1"/>
</dbReference>
<comment type="caution">
    <text evidence="2">The sequence shown here is derived from an EMBL/GenBank/DDBJ whole genome shotgun (WGS) entry which is preliminary data.</text>
</comment>
<evidence type="ECO:0008006" key="4">
    <source>
        <dbReference type="Google" id="ProtNLM"/>
    </source>
</evidence>
<keyword evidence="1" id="KW-1133">Transmembrane helix</keyword>
<dbReference type="Proteomes" id="UP001596002">
    <property type="component" value="Unassembled WGS sequence"/>
</dbReference>
<feature type="transmembrane region" description="Helical" evidence="1">
    <location>
        <begin position="173"/>
        <end position="195"/>
    </location>
</feature>
<keyword evidence="1" id="KW-0472">Membrane</keyword>
<sequence length="211" mass="22998">MNPGVFSFMWLLVIAILFATGWGARYTKENPFKVTPVIALLLAIGFLSTMEVELENISFNLASLLIAVAMGIYMGTVKKTGGKIHFLSAAITAGACCFVFMTMVPHDPAFYLLDESYLYPLVSVVTVYLFSREPLFCLTASSAGMLLAGLVHENRLSGATGVIHFGSSELMDLITTVVLISFLFDQFVWATGYLLTKLNRGQEGNLEGDPT</sequence>
<protein>
    <recommendedName>
        <fullName evidence="4">DUF1614 domain-containing protein</fullName>
    </recommendedName>
</protein>
<dbReference type="InterPro" id="IPR014617">
    <property type="entry name" value="YphA_Bacsu"/>
</dbReference>
<keyword evidence="3" id="KW-1185">Reference proteome</keyword>
<evidence type="ECO:0000313" key="3">
    <source>
        <dbReference type="Proteomes" id="UP001596002"/>
    </source>
</evidence>
<dbReference type="RefSeq" id="WP_380026842.1">
    <property type="nucleotide sequence ID" value="NZ_JBHSHC010000112.1"/>
</dbReference>
<organism evidence="2 3">
    <name type="scientific">Effusibacillus consociatus</name>
    <dbReference type="NCBI Taxonomy" id="1117041"/>
    <lineage>
        <taxon>Bacteria</taxon>
        <taxon>Bacillati</taxon>
        <taxon>Bacillota</taxon>
        <taxon>Bacilli</taxon>
        <taxon>Bacillales</taxon>
        <taxon>Alicyclobacillaceae</taxon>
        <taxon>Effusibacillus</taxon>
    </lineage>
</organism>
<dbReference type="EMBL" id="JBHSHC010000112">
    <property type="protein sequence ID" value="MFC4768890.1"/>
    <property type="molecule type" value="Genomic_DNA"/>
</dbReference>
<feature type="transmembrane region" description="Helical" evidence="1">
    <location>
        <begin position="31"/>
        <end position="50"/>
    </location>
</feature>
<feature type="transmembrane region" description="Helical" evidence="1">
    <location>
        <begin position="6"/>
        <end position="24"/>
    </location>
</feature>
<accession>A0ABV9Q8C1</accession>
<evidence type="ECO:0000313" key="2">
    <source>
        <dbReference type="EMBL" id="MFC4768890.1"/>
    </source>
</evidence>
<reference evidence="3" key="1">
    <citation type="journal article" date="2019" name="Int. J. Syst. Evol. Microbiol.">
        <title>The Global Catalogue of Microorganisms (GCM) 10K type strain sequencing project: providing services to taxonomists for standard genome sequencing and annotation.</title>
        <authorList>
            <consortium name="The Broad Institute Genomics Platform"/>
            <consortium name="The Broad Institute Genome Sequencing Center for Infectious Disease"/>
            <person name="Wu L."/>
            <person name="Ma J."/>
        </authorList>
    </citation>
    <scope>NUCLEOTIDE SEQUENCE [LARGE SCALE GENOMIC DNA]</scope>
    <source>
        <strain evidence="3">WYCCWR 12678</strain>
    </source>
</reference>
<gene>
    <name evidence="2" type="ORF">ACFO8Q_16240</name>
</gene>